<keyword evidence="1" id="KW-1133">Transmembrane helix</keyword>
<proteinExistence type="predicted"/>
<feature type="transmembrane region" description="Helical" evidence="1">
    <location>
        <begin position="85"/>
        <end position="110"/>
    </location>
</feature>
<feature type="transmembrane region" description="Helical" evidence="1">
    <location>
        <begin position="122"/>
        <end position="144"/>
    </location>
</feature>
<dbReference type="SUPFAM" id="SSF48317">
    <property type="entry name" value="Acid phosphatase/Vanadium-dependent haloperoxidase"/>
    <property type="match status" value="1"/>
</dbReference>
<feature type="domain" description="Phosphatidic acid phosphatase type 2/haloperoxidase" evidence="2">
    <location>
        <begin position="34"/>
        <end position="146"/>
    </location>
</feature>
<reference evidence="3" key="1">
    <citation type="journal article" date="2020" name="Nature">
        <title>Giant virus diversity and host interactions through global metagenomics.</title>
        <authorList>
            <person name="Schulz F."/>
            <person name="Roux S."/>
            <person name="Paez-Espino D."/>
            <person name="Jungbluth S."/>
            <person name="Walsh D.A."/>
            <person name="Denef V.J."/>
            <person name="McMahon K.D."/>
            <person name="Konstantinidis K.T."/>
            <person name="Eloe-Fadrosh E.A."/>
            <person name="Kyrpides N.C."/>
            <person name="Woyke T."/>
        </authorList>
    </citation>
    <scope>NUCLEOTIDE SEQUENCE</scope>
    <source>
        <strain evidence="3">GVMAG-M-3300023179-132</strain>
    </source>
</reference>
<evidence type="ECO:0000256" key="1">
    <source>
        <dbReference type="SAM" id="Phobius"/>
    </source>
</evidence>
<keyword evidence="1" id="KW-0812">Transmembrane</keyword>
<dbReference type="AlphaFoldDB" id="A0A6C0E933"/>
<feature type="transmembrane region" description="Helical" evidence="1">
    <location>
        <begin position="20"/>
        <end position="42"/>
    </location>
</feature>
<keyword evidence="1" id="KW-0472">Membrane</keyword>
<sequence>MDISYMLDTIGYYGPYIQAIIVLIVIHANTNVVFIYTLGWLLSNLFNNLLKITIKQPRPPNQVHTDIENICHNYGMPSYHMQCSAFSIAFLFCMTMSYQLLLLTSTLGLLSFKQRHKYRRHTFEQLVVGTIIGSILGWITYLIVKKLKV</sequence>
<dbReference type="InterPro" id="IPR000326">
    <property type="entry name" value="PAP2/HPO"/>
</dbReference>
<dbReference type="InterPro" id="IPR036938">
    <property type="entry name" value="PAP2/HPO_sf"/>
</dbReference>
<protein>
    <recommendedName>
        <fullName evidence="2">Phosphatidic acid phosphatase type 2/haloperoxidase domain-containing protein</fullName>
    </recommendedName>
</protein>
<dbReference type="Pfam" id="PF01569">
    <property type="entry name" value="PAP2"/>
    <property type="match status" value="1"/>
</dbReference>
<name>A0A6C0E933_9ZZZZ</name>
<accession>A0A6C0E933</accession>
<evidence type="ECO:0000259" key="2">
    <source>
        <dbReference type="Pfam" id="PF01569"/>
    </source>
</evidence>
<dbReference type="Gene3D" id="1.20.144.10">
    <property type="entry name" value="Phosphatidic acid phosphatase type 2/haloperoxidase"/>
    <property type="match status" value="1"/>
</dbReference>
<evidence type="ECO:0000313" key="3">
    <source>
        <dbReference type="EMBL" id="QHT23935.1"/>
    </source>
</evidence>
<dbReference type="EMBL" id="MN739735">
    <property type="protein sequence ID" value="QHT23935.1"/>
    <property type="molecule type" value="Genomic_DNA"/>
</dbReference>
<organism evidence="3">
    <name type="scientific">viral metagenome</name>
    <dbReference type="NCBI Taxonomy" id="1070528"/>
    <lineage>
        <taxon>unclassified sequences</taxon>
        <taxon>metagenomes</taxon>
        <taxon>organismal metagenomes</taxon>
    </lineage>
</organism>